<feature type="binding site" evidence="6">
    <location>
        <position position="93"/>
    </location>
    <ligand>
        <name>S-adenosyl-L-methionine</name>
        <dbReference type="ChEBI" id="CHEBI:59789"/>
    </ligand>
</feature>
<evidence type="ECO:0000256" key="1">
    <source>
        <dbReference type="ARBA" id="ARBA00001541"/>
    </source>
</evidence>
<dbReference type="InterPro" id="IPR022641">
    <property type="entry name" value="CheR_N"/>
</dbReference>
<feature type="binding site" evidence="6">
    <location>
        <begin position="230"/>
        <end position="231"/>
    </location>
    <ligand>
        <name>S-adenosyl-L-methionine</name>
        <dbReference type="ChEBI" id="CHEBI:59789"/>
    </ligand>
</feature>
<name>A0A1R4GPV9_BREDI</name>
<dbReference type="GO" id="GO:0032259">
    <property type="term" value="P:methylation"/>
    <property type="evidence" value="ECO:0007669"/>
    <property type="project" value="UniProtKB-KW"/>
</dbReference>
<dbReference type="PIRSF" id="PIRSF000410">
    <property type="entry name" value="CheR"/>
    <property type="match status" value="1"/>
</dbReference>
<keyword evidence="2 5" id="KW-0489">Methyltransferase</keyword>
<dbReference type="EMBL" id="FUIE01000084">
    <property type="protein sequence ID" value="SJM70154.1"/>
    <property type="molecule type" value="Genomic_DNA"/>
</dbReference>
<dbReference type="PRINTS" id="PR00996">
    <property type="entry name" value="CHERMTFRASE"/>
</dbReference>
<reference evidence="8 9" key="1">
    <citation type="submission" date="2017-02" db="EMBL/GenBank/DDBJ databases">
        <authorList>
            <person name="Peterson S.W."/>
        </authorList>
    </citation>
    <scope>NUCLEOTIDE SEQUENCE [LARGE SCALE GENOMIC DNA]</scope>
    <source>
        <strain evidence="8 9">3F5N</strain>
    </source>
</reference>
<accession>A0A1R4GPV9</accession>
<dbReference type="EC" id="2.1.1.80" evidence="5"/>
<comment type="function">
    <text evidence="5">Methylation of the membrane-bound methyl-accepting chemotaxis proteins (MCP) to form gamma-glutamyl methyl ester residues in MCP.</text>
</comment>
<organism evidence="8 9">
    <name type="scientific">Brevundimonas diminuta 3F5N</name>
    <dbReference type="NCBI Taxonomy" id="1255603"/>
    <lineage>
        <taxon>Bacteria</taxon>
        <taxon>Pseudomonadati</taxon>
        <taxon>Pseudomonadota</taxon>
        <taxon>Alphaproteobacteria</taxon>
        <taxon>Caulobacterales</taxon>
        <taxon>Caulobacteraceae</taxon>
        <taxon>Brevundimonas</taxon>
    </lineage>
</organism>
<feature type="binding site" evidence="6">
    <location>
        <position position="87"/>
    </location>
    <ligand>
        <name>S-adenosyl-L-methionine</name>
        <dbReference type="ChEBI" id="CHEBI:59789"/>
    </ligand>
</feature>
<dbReference type="OrthoDB" id="9816309at2"/>
<dbReference type="Gene3D" id="1.10.155.10">
    <property type="entry name" value="Chemotaxis receptor methyltransferase CheR, N-terminal domain"/>
    <property type="match status" value="1"/>
</dbReference>
<keyword evidence="3 5" id="KW-0808">Transferase</keyword>
<dbReference type="PROSITE" id="PS50123">
    <property type="entry name" value="CHER"/>
    <property type="match status" value="1"/>
</dbReference>
<dbReference type="RefSeq" id="WP_087141705.1">
    <property type="nucleotide sequence ID" value="NZ_FUIE01000084.1"/>
</dbReference>
<dbReference type="Gene3D" id="3.40.50.150">
    <property type="entry name" value="Vaccinia Virus protein VP39"/>
    <property type="match status" value="1"/>
</dbReference>
<dbReference type="InterPro" id="IPR050903">
    <property type="entry name" value="Bact_Chemotaxis_MeTrfase"/>
</dbReference>
<evidence type="ECO:0000259" key="7">
    <source>
        <dbReference type="PROSITE" id="PS50123"/>
    </source>
</evidence>
<dbReference type="SMART" id="SM00138">
    <property type="entry name" value="MeTrc"/>
    <property type="match status" value="1"/>
</dbReference>
<evidence type="ECO:0000256" key="6">
    <source>
        <dbReference type="PIRSR" id="PIRSR000410-1"/>
    </source>
</evidence>
<dbReference type="InterPro" id="IPR022642">
    <property type="entry name" value="CheR_C"/>
</dbReference>
<feature type="binding site" evidence="6">
    <location>
        <position position="89"/>
    </location>
    <ligand>
        <name>S-adenosyl-L-methionine</name>
        <dbReference type="ChEBI" id="CHEBI:59789"/>
    </ligand>
</feature>
<feature type="binding site" evidence="6">
    <location>
        <position position="157"/>
    </location>
    <ligand>
        <name>S-adenosyl-L-methionine</name>
        <dbReference type="ChEBI" id="CHEBI:59789"/>
    </ligand>
</feature>
<dbReference type="InterPro" id="IPR000780">
    <property type="entry name" value="CheR_MeTrfase"/>
</dbReference>
<evidence type="ECO:0000313" key="9">
    <source>
        <dbReference type="Proteomes" id="UP000195766"/>
    </source>
</evidence>
<feature type="domain" description="CheR-type methyltransferase" evidence="7">
    <location>
        <begin position="10"/>
        <end position="287"/>
    </location>
</feature>
<dbReference type="InterPro" id="IPR036804">
    <property type="entry name" value="CheR_N_sf"/>
</dbReference>
<evidence type="ECO:0000256" key="4">
    <source>
        <dbReference type="ARBA" id="ARBA00022691"/>
    </source>
</evidence>
<feature type="binding site" evidence="6">
    <location>
        <begin position="213"/>
        <end position="214"/>
    </location>
    <ligand>
        <name>S-adenosyl-L-methionine</name>
        <dbReference type="ChEBI" id="CHEBI:59789"/>
    </ligand>
</feature>
<comment type="catalytic activity">
    <reaction evidence="1 5">
        <text>L-glutamyl-[protein] + S-adenosyl-L-methionine = [protein]-L-glutamate 5-O-methyl ester + S-adenosyl-L-homocysteine</text>
        <dbReference type="Rhea" id="RHEA:24452"/>
        <dbReference type="Rhea" id="RHEA-COMP:10208"/>
        <dbReference type="Rhea" id="RHEA-COMP:10311"/>
        <dbReference type="ChEBI" id="CHEBI:29973"/>
        <dbReference type="ChEBI" id="CHEBI:57856"/>
        <dbReference type="ChEBI" id="CHEBI:59789"/>
        <dbReference type="ChEBI" id="CHEBI:82795"/>
        <dbReference type="EC" id="2.1.1.80"/>
    </reaction>
</comment>
<dbReference type="SUPFAM" id="SSF47757">
    <property type="entry name" value="Chemotaxis receptor methyltransferase CheR, N-terminal domain"/>
    <property type="match status" value="1"/>
</dbReference>
<dbReference type="Pfam" id="PF01739">
    <property type="entry name" value="CheR"/>
    <property type="match status" value="1"/>
</dbReference>
<dbReference type="PANTHER" id="PTHR24422:SF19">
    <property type="entry name" value="CHEMOTAXIS PROTEIN METHYLTRANSFERASE"/>
    <property type="match status" value="1"/>
</dbReference>
<protein>
    <recommendedName>
        <fullName evidence="5">Chemotaxis protein methyltransferase</fullName>
        <ecNumber evidence="5">2.1.1.80</ecNumber>
    </recommendedName>
</protein>
<keyword evidence="4 5" id="KW-0949">S-adenosyl-L-methionine</keyword>
<evidence type="ECO:0000256" key="5">
    <source>
        <dbReference type="PIRNR" id="PIRNR000410"/>
    </source>
</evidence>
<gene>
    <name evidence="8" type="ORF">FM111_14675</name>
</gene>
<dbReference type="SUPFAM" id="SSF53335">
    <property type="entry name" value="S-adenosyl-L-methionine-dependent methyltransferases"/>
    <property type="match status" value="1"/>
</dbReference>
<evidence type="ECO:0000313" key="8">
    <source>
        <dbReference type="EMBL" id="SJM70154.1"/>
    </source>
</evidence>
<dbReference type="GO" id="GO:0008983">
    <property type="term" value="F:protein-glutamate O-methyltransferase activity"/>
    <property type="evidence" value="ECO:0007669"/>
    <property type="project" value="UniProtKB-EC"/>
</dbReference>
<sequence length="288" mass="31392">MTTVAGREALVEGEFVFTAEDFRHIAQTLHAHAGIALSEGKAALVYSRLAKRLRVLGLRSFRDYCALIDGAEGVDERQAMMAALTTNVTRFYREPHHFDHLRDKVMPELAAKARAGGRVRLWSAACSNGQEPYSMAMTVLDALPEAAELDVRILATDIDPNMVAEGAAGVYSDDLLAPVPAASRKHFAPVAGAPGRFSADATLRRLVTFKELNLIGDWPMRGRFDVIFCRNVVIYFDDATQERVWGRFTPILNPGGVLYIGHSERVTGPAAHLLQPAGLTTYVKGAGA</sequence>
<dbReference type="Pfam" id="PF03705">
    <property type="entry name" value="CheR_N"/>
    <property type="match status" value="1"/>
</dbReference>
<dbReference type="Proteomes" id="UP000195766">
    <property type="component" value="Unassembled WGS sequence"/>
</dbReference>
<proteinExistence type="predicted"/>
<evidence type="ECO:0000256" key="3">
    <source>
        <dbReference type="ARBA" id="ARBA00022679"/>
    </source>
</evidence>
<dbReference type="InterPro" id="IPR026024">
    <property type="entry name" value="Chemotaxis_MeTrfase_CheR"/>
</dbReference>
<dbReference type="AlphaFoldDB" id="A0A1R4GPV9"/>
<feature type="binding site" evidence="6">
    <location>
        <position position="131"/>
    </location>
    <ligand>
        <name>S-adenosyl-L-methionine</name>
        <dbReference type="ChEBI" id="CHEBI:59789"/>
    </ligand>
</feature>
<evidence type="ECO:0000256" key="2">
    <source>
        <dbReference type="ARBA" id="ARBA00022603"/>
    </source>
</evidence>
<dbReference type="InterPro" id="IPR029063">
    <property type="entry name" value="SAM-dependent_MTases_sf"/>
</dbReference>
<dbReference type="PANTHER" id="PTHR24422">
    <property type="entry name" value="CHEMOTAXIS PROTEIN METHYLTRANSFERASE"/>
    <property type="match status" value="1"/>
</dbReference>